<keyword evidence="4" id="KW-1185">Reference proteome</keyword>
<evidence type="ECO:0000256" key="1">
    <source>
        <dbReference type="ARBA" id="ARBA00023125"/>
    </source>
</evidence>
<dbReference type="CDD" id="cd00093">
    <property type="entry name" value="HTH_XRE"/>
    <property type="match status" value="1"/>
</dbReference>
<proteinExistence type="predicted"/>
<feature type="domain" description="HTH cro/C1-type" evidence="2">
    <location>
        <begin position="11"/>
        <end position="65"/>
    </location>
</feature>
<dbReference type="PANTHER" id="PTHR46797">
    <property type="entry name" value="HTH-TYPE TRANSCRIPTIONAL REGULATOR"/>
    <property type="match status" value="1"/>
</dbReference>
<reference evidence="3 4" key="1">
    <citation type="submission" date="2022-08" db="EMBL/GenBank/DDBJ databases">
        <title>Paenibacillus endoradicis sp. nov., Paenibacillus radicibacter sp. nov and Paenibacillus pararadicis sp. nov., three cold-adapted plant growth-promoting bacteria isolated from root of Larix gmelinii in Great Khingan.</title>
        <authorList>
            <person name="Xue H."/>
        </authorList>
    </citation>
    <scope>NUCLEOTIDE SEQUENCE [LARGE SCALE GENOMIC DNA]</scope>
    <source>
        <strain evidence="3 4">N5-1-1-5</strain>
    </source>
</reference>
<evidence type="ECO:0000259" key="2">
    <source>
        <dbReference type="PROSITE" id="PS50943"/>
    </source>
</evidence>
<dbReference type="Proteomes" id="UP001300012">
    <property type="component" value="Unassembled WGS sequence"/>
</dbReference>
<dbReference type="InterPro" id="IPR001387">
    <property type="entry name" value="Cro/C1-type_HTH"/>
</dbReference>
<sequence length="78" mass="8893">MPLELIFGKVVKSLRIKKDITQEQLALDSTLGRTYISELENGKYQPTLTSLFDIAKALKMNPSDLVRLVELEFDNQSH</sequence>
<dbReference type="EMBL" id="JANQBD010000017">
    <property type="protein sequence ID" value="MCR8633902.1"/>
    <property type="molecule type" value="Genomic_DNA"/>
</dbReference>
<protein>
    <submittedName>
        <fullName evidence="3">Helix-turn-helix domain-containing protein</fullName>
    </submittedName>
</protein>
<dbReference type="SMART" id="SM00530">
    <property type="entry name" value="HTH_XRE"/>
    <property type="match status" value="1"/>
</dbReference>
<gene>
    <name evidence="3" type="ORF">NV381_22195</name>
</gene>
<dbReference type="RefSeq" id="WP_258215474.1">
    <property type="nucleotide sequence ID" value="NZ_JANQBD010000017.1"/>
</dbReference>
<comment type="caution">
    <text evidence="3">The sequence shown here is derived from an EMBL/GenBank/DDBJ whole genome shotgun (WGS) entry which is preliminary data.</text>
</comment>
<accession>A0ABT1YL42</accession>
<organism evidence="3 4">
    <name type="scientific">Paenibacillus radicis</name>
    <name type="common">ex Xue et al. 2023</name>
    <dbReference type="NCBI Taxonomy" id="2972489"/>
    <lineage>
        <taxon>Bacteria</taxon>
        <taxon>Bacillati</taxon>
        <taxon>Bacillota</taxon>
        <taxon>Bacilli</taxon>
        <taxon>Bacillales</taxon>
        <taxon>Paenibacillaceae</taxon>
        <taxon>Paenibacillus</taxon>
    </lineage>
</organism>
<keyword evidence="1" id="KW-0238">DNA-binding</keyword>
<dbReference type="InterPro" id="IPR010982">
    <property type="entry name" value="Lambda_DNA-bd_dom_sf"/>
</dbReference>
<dbReference type="InterPro" id="IPR050807">
    <property type="entry name" value="TransReg_Diox_bact_type"/>
</dbReference>
<name>A0ABT1YL42_9BACL</name>
<evidence type="ECO:0000313" key="4">
    <source>
        <dbReference type="Proteomes" id="UP001300012"/>
    </source>
</evidence>
<evidence type="ECO:0000313" key="3">
    <source>
        <dbReference type="EMBL" id="MCR8633902.1"/>
    </source>
</evidence>
<dbReference type="Gene3D" id="1.10.260.40">
    <property type="entry name" value="lambda repressor-like DNA-binding domains"/>
    <property type="match status" value="1"/>
</dbReference>
<dbReference type="SUPFAM" id="SSF47413">
    <property type="entry name" value="lambda repressor-like DNA-binding domains"/>
    <property type="match status" value="1"/>
</dbReference>
<dbReference type="Pfam" id="PF01381">
    <property type="entry name" value="HTH_3"/>
    <property type="match status" value="1"/>
</dbReference>
<dbReference type="PANTHER" id="PTHR46797:SF1">
    <property type="entry name" value="METHYLPHOSPHONATE SYNTHASE"/>
    <property type="match status" value="1"/>
</dbReference>
<dbReference type="PROSITE" id="PS50943">
    <property type="entry name" value="HTH_CROC1"/>
    <property type="match status" value="1"/>
</dbReference>